<comment type="caution">
    <text evidence="7">The sequence shown here is derived from an EMBL/GenBank/DDBJ whole genome shotgun (WGS) entry which is preliminary data.</text>
</comment>
<dbReference type="Proteomes" id="UP000784294">
    <property type="component" value="Unassembled WGS sequence"/>
</dbReference>
<dbReference type="GO" id="GO:0015095">
    <property type="term" value="F:magnesium ion transmembrane transporter activity"/>
    <property type="evidence" value="ECO:0007669"/>
    <property type="project" value="InterPro"/>
</dbReference>
<keyword evidence="8" id="KW-1185">Reference proteome</keyword>
<organism evidence="7 8">
    <name type="scientific">Protopolystoma xenopodis</name>
    <dbReference type="NCBI Taxonomy" id="117903"/>
    <lineage>
        <taxon>Eukaryota</taxon>
        <taxon>Metazoa</taxon>
        <taxon>Spiralia</taxon>
        <taxon>Lophotrochozoa</taxon>
        <taxon>Platyhelminthes</taxon>
        <taxon>Monogenea</taxon>
        <taxon>Polyopisthocotylea</taxon>
        <taxon>Polystomatidea</taxon>
        <taxon>Polystomatidae</taxon>
        <taxon>Protopolystoma</taxon>
    </lineage>
</organism>
<gene>
    <name evidence="7" type="ORF">PXEA_LOCUS6101</name>
</gene>
<dbReference type="InterPro" id="IPR037185">
    <property type="entry name" value="EmrE-like"/>
</dbReference>
<feature type="transmembrane region" description="Helical" evidence="6">
    <location>
        <begin position="6"/>
        <end position="27"/>
    </location>
</feature>
<evidence type="ECO:0000256" key="4">
    <source>
        <dbReference type="ARBA" id="ARBA00022989"/>
    </source>
</evidence>
<evidence type="ECO:0000256" key="6">
    <source>
        <dbReference type="SAM" id="Phobius"/>
    </source>
</evidence>
<dbReference type="GO" id="GO:0016020">
    <property type="term" value="C:membrane"/>
    <property type="evidence" value="ECO:0007669"/>
    <property type="project" value="UniProtKB-SubCell"/>
</dbReference>
<name>A0A3S5FCH9_9PLAT</name>
<dbReference type="EMBL" id="CAAALY010015423">
    <property type="protein sequence ID" value="VEL12661.1"/>
    <property type="molecule type" value="Genomic_DNA"/>
</dbReference>
<feature type="transmembrane region" description="Helical" evidence="6">
    <location>
        <begin position="34"/>
        <end position="54"/>
    </location>
</feature>
<evidence type="ECO:0000256" key="5">
    <source>
        <dbReference type="ARBA" id="ARBA00023136"/>
    </source>
</evidence>
<evidence type="ECO:0000256" key="1">
    <source>
        <dbReference type="ARBA" id="ARBA00004141"/>
    </source>
</evidence>
<evidence type="ECO:0000256" key="3">
    <source>
        <dbReference type="ARBA" id="ARBA00022692"/>
    </source>
</evidence>
<evidence type="ECO:0000256" key="2">
    <source>
        <dbReference type="ARBA" id="ARBA00007230"/>
    </source>
</evidence>
<dbReference type="SUPFAM" id="SSF103481">
    <property type="entry name" value="Multidrug resistance efflux transporter EmrE"/>
    <property type="match status" value="1"/>
</dbReference>
<dbReference type="AlphaFoldDB" id="A0A3S5FCH9"/>
<dbReference type="InterPro" id="IPR008521">
    <property type="entry name" value="Mg_trans_NIPA"/>
</dbReference>
<evidence type="ECO:0008006" key="9">
    <source>
        <dbReference type="Google" id="ProtNLM"/>
    </source>
</evidence>
<keyword evidence="3 6" id="KW-0812">Transmembrane</keyword>
<reference evidence="7" key="1">
    <citation type="submission" date="2018-11" db="EMBL/GenBank/DDBJ databases">
        <authorList>
            <consortium name="Pathogen Informatics"/>
        </authorList>
    </citation>
    <scope>NUCLEOTIDE SEQUENCE</scope>
</reference>
<keyword evidence="5 6" id="KW-0472">Membrane</keyword>
<accession>A0A3S5FCH9</accession>
<sequence>MLYLRNWVWWMGLILMGLGEGANFIGYAFAPATLVTPLGGLSVLVSAVLSYHLLDERLNLPSKVGCLVCLAGSTMLVLHAPKEQEINSLRELQDKLLNPGQLFPVHLSVRLTTLYCLVLSAFVHFVVELGAQSNLGLNFSSQLASAITSIVFPRAWLRGSFSSATHLPQNHMHKFSLDSSKAMDGPPRTSNLATANRGHRNYQHLF</sequence>
<dbReference type="Pfam" id="PF05653">
    <property type="entry name" value="Mg_trans_NIPA"/>
    <property type="match status" value="1"/>
</dbReference>
<dbReference type="PANTHER" id="PTHR12570:SF92">
    <property type="entry name" value="SPICHTHYIN, ISOFORM B"/>
    <property type="match status" value="1"/>
</dbReference>
<comment type="similarity">
    <text evidence="2">Belongs to the NIPA family.</text>
</comment>
<dbReference type="OrthoDB" id="6428174at2759"/>
<evidence type="ECO:0000313" key="8">
    <source>
        <dbReference type="Proteomes" id="UP000784294"/>
    </source>
</evidence>
<evidence type="ECO:0000313" key="7">
    <source>
        <dbReference type="EMBL" id="VEL12661.1"/>
    </source>
</evidence>
<dbReference type="PANTHER" id="PTHR12570">
    <property type="match status" value="1"/>
</dbReference>
<comment type="subcellular location">
    <subcellularLocation>
        <location evidence="1">Membrane</location>
        <topology evidence="1">Multi-pass membrane protein</topology>
    </subcellularLocation>
</comment>
<proteinExistence type="inferred from homology"/>
<keyword evidence="4 6" id="KW-1133">Transmembrane helix</keyword>
<dbReference type="Gene3D" id="1.10.3730.20">
    <property type="match status" value="1"/>
</dbReference>
<protein>
    <recommendedName>
        <fullName evidence="9">EamA domain-containing protein</fullName>
    </recommendedName>
</protein>